<reference evidence="7 8" key="1">
    <citation type="submission" date="2014-07" db="EMBL/GenBank/DDBJ databases">
        <authorList>
            <person name="McCorrison J."/>
            <person name="Sanka R."/>
            <person name="Torralba M."/>
            <person name="Gillis M."/>
            <person name="Haft D.H."/>
            <person name="Methe B."/>
            <person name="Sutton G."/>
            <person name="Nelson K.E."/>
        </authorList>
    </citation>
    <scope>NUCLEOTIDE SEQUENCE [LARGE SCALE GENOMIC DNA]</scope>
    <source>
        <strain evidence="7 8">DNF00314</strain>
    </source>
</reference>
<dbReference type="eggNOG" id="COG3581">
    <property type="taxonomic scope" value="Bacteria"/>
</dbReference>
<dbReference type="InterPro" id="IPR008275">
    <property type="entry name" value="CoA_E_activase_dom"/>
</dbReference>
<keyword evidence="2" id="KW-0479">Metal-binding</keyword>
<accession>A0A096AJ18</accession>
<dbReference type="PANTHER" id="PTHR32329:SF4">
    <property type="entry name" value="ACTIVATOR OF 2-HYDROXYACYL-COA DEHYDRATASE"/>
    <property type="match status" value="1"/>
</dbReference>
<evidence type="ECO:0000259" key="6">
    <source>
        <dbReference type="Pfam" id="PF09989"/>
    </source>
</evidence>
<dbReference type="InterPro" id="IPR018709">
    <property type="entry name" value="CoA_activase_DUF2229"/>
</dbReference>
<evidence type="ECO:0000313" key="7">
    <source>
        <dbReference type="EMBL" id="KGF46785.1"/>
    </source>
</evidence>
<comment type="cofactor">
    <cofactor evidence="1">
        <name>[4Fe-4S] cluster</name>
        <dbReference type="ChEBI" id="CHEBI:49883"/>
    </cofactor>
</comment>
<protein>
    <submittedName>
        <fullName evidence="7">2-hydroxyglutaryl-CoA dehydratase</fullName>
    </submittedName>
</protein>
<dbReference type="InterPro" id="IPR043129">
    <property type="entry name" value="ATPase_NBD"/>
</dbReference>
<dbReference type="InterPro" id="IPR002731">
    <property type="entry name" value="ATPase_BadF"/>
</dbReference>
<feature type="domain" description="DUF2229" evidence="6">
    <location>
        <begin position="677"/>
        <end position="893"/>
    </location>
</feature>
<dbReference type="PANTHER" id="PTHR32329">
    <property type="entry name" value="BIFUNCTIONAL PROTEIN [INCLUDES 2-HYDROXYACYL-COA DEHYDRATASE (N-TER) AND ITS ACTIVATOR DOMAIN (C_TERM)-RELATED"/>
    <property type="match status" value="1"/>
</dbReference>
<dbReference type="CDD" id="cd24034">
    <property type="entry name" value="ASKHA_NBD_O66634-like_rpt1"/>
    <property type="match status" value="1"/>
</dbReference>
<dbReference type="GO" id="GO:0046872">
    <property type="term" value="F:metal ion binding"/>
    <property type="evidence" value="ECO:0007669"/>
    <property type="project" value="UniProtKB-KW"/>
</dbReference>
<dbReference type="Pfam" id="PF01869">
    <property type="entry name" value="BcrAD_BadFG"/>
    <property type="match status" value="2"/>
</dbReference>
<dbReference type="Pfam" id="PF09989">
    <property type="entry name" value="DUF2229"/>
    <property type="match status" value="1"/>
</dbReference>
<dbReference type="eggNOG" id="COG1924">
    <property type="taxonomic scope" value="Bacteria"/>
</dbReference>
<evidence type="ECO:0000259" key="5">
    <source>
        <dbReference type="Pfam" id="PF01869"/>
    </source>
</evidence>
<dbReference type="SUPFAM" id="SSF53067">
    <property type="entry name" value="Actin-like ATPase domain"/>
    <property type="match status" value="2"/>
</dbReference>
<dbReference type="Gene3D" id="3.30.420.40">
    <property type="match status" value="4"/>
</dbReference>
<sequence>MKDLLRMGIDVGSTTVKVVLLDGEDNYIYKKYCRHYANILDTVHTLLQEAVVGYEEYPVHVVITGSGGMAMARHLDIPFVQEVIAETKAIKHYYPETDVIIELGGEDAKVTYLGQTAEHRMNGSCAGGTGAFIDQMATLLQTDASGLNELAAKATTVYPIAARCGVFAKTDVQALLNQGASHENIAKSVFQAIVNQTIAGLACGHKIEGHVAFLGGPLTFLSELRKCFCDTLALDEDSRIIPENGELFIALGAALMKDECRSLTLRELVTQVDDLRDVPMEVTDRLDPLFANEEEIKEFRERHAKDVALRADFSTATGPLYLGIDAGSTTIKAVLMDENKAILYSHYGPNEGKPLEKARTIIEYIYTHMPADAYIAHTGVTGYGEAFLKRALGIDVGEVETMAHYRAAREFCPDVTFILDIGGQDMKCCKVKDGYIEDITLNEACSSGCGSFLDTFASGLSIPIADFAKIGMLAPLPIDLGSRCTVFMNSKVKQAQKEGASVPDIAAGLAYSVIKNTLYKVMKVKDPKELGQHIVVQGGTFYNESVLRAFEKLLGVEVIRPDTAGLMGAYGMALLAQEHAQEEDNHTSQLVNAEQLHTLQVETTMRHCGLCANNCMLTINAFSDGRTYVMGNRCDRGAGKMIQEKHKPVPNLITSKLRRIFDYYLKRNVPSHEAKGRIGIPRVLNMYEDFPFWCTFFTHLGYEVVLSSETTKEQYNSALDTIPSDTACYPAKAVHGHIKELVEQGVDYIFYPCIQAGPHEYSRDNNYHCPMVISYPELIRNNMQDVLKDTPFLSPFLPLADKKPLIPRLVDELSPVLHVDKQAIKEAVERAWIEQETWKEEYRALTKKTVSRLIAERTPAIVLAGRPYHLDGGINHGIPELINSLGIAVLTEDGVAPLGRPIERLRVVDQWTYHSRLYRAAEFVSRTDGFQMVELNSFGCGLDSIVADQVKDILAARHKIHTVLKIDEGTNLGAITIRIRSLQSVMARSLRHDSGGCASPSPSSDEQSLAVSPCQCCTGCCGHHEEPVSLDELETPYTYERVVFTEEMRKEYTILVPQMSPLHFSMIEPLLAQEGYRCALIPAPTREDIEVGLKYINNDACYPAVIVVGQLMSALLSGKYDVNKTAVIISQTGGGCRATNYIGYLRKALIDAGLSQVPILSLNASGLEKQPGFSLTRNFLHRLMQGMVYGDAIMQCVLATRPYERDAGATNALRDYWIQRLKNNLLKANLFTYNKYIKEIIHDFDTLPRKDIPQKPRVGIVGEIYVKFHPSANNHIIDLIEAEGGEVVTSGLMDFFLYCSMDSEYRAKYLSGSWLSGLGGALARNLMELYRRPYSNAVKKSKHFDEIQPMKEVAREASHVIDLGNQCGEGWFLTGDMIDLIEKGAKQIVCLQPFGCLPNHVTGKGMVRTLSERYPDVRIAAIDYDPGSSAVNQANRLKLLLATMFEEYGAFF</sequence>
<evidence type="ECO:0000256" key="3">
    <source>
        <dbReference type="ARBA" id="ARBA00023004"/>
    </source>
</evidence>
<feature type="domain" description="ATPase BadF/BadG/BcrA/BcrD type" evidence="5">
    <location>
        <begin position="322"/>
        <end position="576"/>
    </location>
</feature>
<dbReference type="RefSeq" id="WP_038152960.1">
    <property type="nucleotide sequence ID" value="NZ_JRNT01000027.1"/>
</dbReference>
<keyword evidence="3" id="KW-0408">Iron</keyword>
<name>A0A096AJ18_9FIRM</name>
<dbReference type="EMBL" id="JRNT01000027">
    <property type="protein sequence ID" value="KGF46785.1"/>
    <property type="molecule type" value="Genomic_DNA"/>
</dbReference>
<dbReference type="eggNOG" id="COG3580">
    <property type="taxonomic scope" value="Bacteria"/>
</dbReference>
<evidence type="ECO:0000256" key="1">
    <source>
        <dbReference type="ARBA" id="ARBA00001966"/>
    </source>
</evidence>
<dbReference type="GO" id="GO:0051536">
    <property type="term" value="F:iron-sulfur cluster binding"/>
    <property type="evidence" value="ECO:0007669"/>
    <property type="project" value="UniProtKB-KW"/>
</dbReference>
<feature type="domain" description="ATPase BadF/BadG/BcrA/BcrD type" evidence="5">
    <location>
        <begin position="8"/>
        <end position="216"/>
    </location>
</feature>
<gene>
    <name evidence="7" type="ORF">HMPREF0872_07020</name>
</gene>
<evidence type="ECO:0000256" key="4">
    <source>
        <dbReference type="ARBA" id="ARBA00023014"/>
    </source>
</evidence>
<evidence type="ECO:0000256" key="2">
    <source>
        <dbReference type="ARBA" id="ARBA00022723"/>
    </source>
</evidence>
<keyword evidence="8" id="KW-1185">Reference proteome</keyword>
<dbReference type="NCBIfam" id="TIGR00241">
    <property type="entry name" value="CoA_E_activ"/>
    <property type="match status" value="1"/>
</dbReference>
<organism evidence="7 8">
    <name type="scientific">Veillonella montpellierensis DNF00314</name>
    <dbReference type="NCBI Taxonomy" id="1401067"/>
    <lineage>
        <taxon>Bacteria</taxon>
        <taxon>Bacillati</taxon>
        <taxon>Bacillota</taxon>
        <taxon>Negativicutes</taxon>
        <taxon>Veillonellales</taxon>
        <taxon>Veillonellaceae</taxon>
        <taxon>Veillonella</taxon>
    </lineage>
</organism>
<comment type="caution">
    <text evidence="7">The sequence shown here is derived from an EMBL/GenBank/DDBJ whole genome shotgun (WGS) entry which is preliminary data.</text>
</comment>
<dbReference type="CDD" id="cd24035">
    <property type="entry name" value="ASKHA_NBD_O66634-like_rpt2"/>
    <property type="match status" value="1"/>
</dbReference>
<proteinExistence type="predicted"/>
<dbReference type="InterPro" id="IPR051805">
    <property type="entry name" value="Dehydratase_Activator_Redct"/>
</dbReference>
<keyword evidence="4" id="KW-0411">Iron-sulfur</keyword>
<evidence type="ECO:0000313" key="8">
    <source>
        <dbReference type="Proteomes" id="UP000029628"/>
    </source>
</evidence>
<dbReference type="Proteomes" id="UP000029628">
    <property type="component" value="Unassembled WGS sequence"/>
</dbReference>